<keyword evidence="1" id="KW-0614">Plasmid</keyword>
<dbReference type="AlphaFoldDB" id="A0A455UHD9"/>
<evidence type="ECO:0000313" key="1">
    <source>
        <dbReference type="EMBL" id="BBI65650.1"/>
    </source>
</evidence>
<proteinExistence type="predicted"/>
<organism evidence="1 2">
    <name type="scientific">Vreelandella sulfidaeris</name>
    <dbReference type="NCBI Taxonomy" id="115553"/>
    <lineage>
        <taxon>Bacteria</taxon>
        <taxon>Pseudomonadati</taxon>
        <taxon>Pseudomonadota</taxon>
        <taxon>Gammaproteobacteria</taxon>
        <taxon>Oceanospirillales</taxon>
        <taxon>Halomonadaceae</taxon>
        <taxon>Vreelandella</taxon>
    </lineage>
</organism>
<reference evidence="1 2" key="1">
    <citation type="journal article" date="2019" name="Microbiol. Resour. Announc.">
        <title>Complete Genome Sequence of Halomonas sulfidaeris Strain Esulfide1 Isolated from a Metal Sulfide Rock at a Depth of 2,200 Meters, Obtained Using Nanopore Sequencing.</title>
        <authorList>
            <person name="Saito M."/>
            <person name="Nishigata A."/>
            <person name="Galipon J."/>
            <person name="Arakawa K."/>
        </authorList>
    </citation>
    <scope>NUCLEOTIDE SEQUENCE [LARGE SCALE GENOMIC DNA]</scope>
    <source>
        <strain evidence="1 2">ATCC BAA-803</strain>
        <plasmid evidence="2">pbaa-803-a dna</plasmid>
    </source>
</reference>
<evidence type="ECO:0000313" key="2">
    <source>
        <dbReference type="Proteomes" id="UP000320231"/>
    </source>
</evidence>
<geneLocation type="plasmid" evidence="2">
    <name>pbaa-803-a dna</name>
</geneLocation>
<gene>
    <name evidence="1" type="ORF">HSBAA_PA_2530</name>
</gene>
<dbReference type="EMBL" id="AP019515">
    <property type="protein sequence ID" value="BBI65650.1"/>
    <property type="molecule type" value="Genomic_DNA"/>
</dbReference>
<name>A0A455UHD9_9GAMM</name>
<dbReference type="KEGG" id="hsr:HSBAA_PA_2530"/>
<dbReference type="Proteomes" id="UP000320231">
    <property type="component" value="Plasmid pBAA-803-A"/>
</dbReference>
<sequence length="91" mass="10371">MDSSPARASSNPNYTGFPILISREGKITEEALDICIAHLIKRGRVQSRKSWITCRKALYQFFGWCEVNAIDWRDVGNDRETTVFAEFRAGT</sequence>
<accession>A0A455UHD9</accession>
<protein>
    <submittedName>
        <fullName evidence="1">Uncharacterized protein</fullName>
    </submittedName>
</protein>